<proteinExistence type="predicted"/>
<keyword evidence="1" id="KW-0732">Signal</keyword>
<dbReference type="Proteomes" id="UP000024635">
    <property type="component" value="Unassembled WGS sequence"/>
</dbReference>
<gene>
    <name evidence="2" type="primary">Acey_s0042.g638</name>
    <name evidence="2" type="ORF">Y032_0042g638</name>
</gene>
<dbReference type="EMBL" id="JARK01001378">
    <property type="protein sequence ID" value="EYC13974.1"/>
    <property type="molecule type" value="Genomic_DNA"/>
</dbReference>
<comment type="caution">
    <text evidence="2">The sequence shown here is derived from an EMBL/GenBank/DDBJ whole genome shotgun (WGS) entry which is preliminary data.</text>
</comment>
<sequence length="98" mass="11198">MRQRRRVRIVITLSLWRLAVIVRAASPSVAWCRRPSFFANSFEDLLNCESFYTTSGAYMGSRRKSQGEKRGGALISLTAELVTVMKLRVFPQFFAFST</sequence>
<evidence type="ECO:0008006" key="4">
    <source>
        <dbReference type="Google" id="ProtNLM"/>
    </source>
</evidence>
<organism evidence="2 3">
    <name type="scientific">Ancylostoma ceylanicum</name>
    <dbReference type="NCBI Taxonomy" id="53326"/>
    <lineage>
        <taxon>Eukaryota</taxon>
        <taxon>Metazoa</taxon>
        <taxon>Ecdysozoa</taxon>
        <taxon>Nematoda</taxon>
        <taxon>Chromadorea</taxon>
        <taxon>Rhabditida</taxon>
        <taxon>Rhabditina</taxon>
        <taxon>Rhabditomorpha</taxon>
        <taxon>Strongyloidea</taxon>
        <taxon>Ancylostomatidae</taxon>
        <taxon>Ancylostomatinae</taxon>
        <taxon>Ancylostoma</taxon>
    </lineage>
</organism>
<name>A0A016UF81_9BILA</name>
<feature type="signal peptide" evidence="1">
    <location>
        <begin position="1"/>
        <end position="24"/>
    </location>
</feature>
<dbReference type="AlphaFoldDB" id="A0A016UF81"/>
<accession>A0A016UF81</accession>
<keyword evidence="3" id="KW-1185">Reference proteome</keyword>
<feature type="chain" id="PRO_5001492333" description="Secreted protein" evidence="1">
    <location>
        <begin position="25"/>
        <end position="98"/>
    </location>
</feature>
<evidence type="ECO:0000313" key="3">
    <source>
        <dbReference type="Proteomes" id="UP000024635"/>
    </source>
</evidence>
<protein>
    <recommendedName>
        <fullName evidence="4">Secreted protein</fullName>
    </recommendedName>
</protein>
<evidence type="ECO:0000313" key="2">
    <source>
        <dbReference type="EMBL" id="EYC13974.1"/>
    </source>
</evidence>
<evidence type="ECO:0000256" key="1">
    <source>
        <dbReference type="SAM" id="SignalP"/>
    </source>
</evidence>
<reference evidence="3" key="1">
    <citation type="journal article" date="2015" name="Nat. Genet.">
        <title>The genome and transcriptome of the zoonotic hookworm Ancylostoma ceylanicum identify infection-specific gene families.</title>
        <authorList>
            <person name="Schwarz E.M."/>
            <person name="Hu Y."/>
            <person name="Antoshechkin I."/>
            <person name="Miller M.M."/>
            <person name="Sternberg P.W."/>
            <person name="Aroian R.V."/>
        </authorList>
    </citation>
    <scope>NUCLEOTIDE SEQUENCE</scope>
    <source>
        <strain evidence="3">HY135</strain>
    </source>
</reference>